<proteinExistence type="predicted"/>
<dbReference type="EMBL" id="VRTY01000126">
    <property type="protein sequence ID" value="TXK26572.1"/>
    <property type="molecule type" value="Genomic_DNA"/>
</dbReference>
<dbReference type="Proteomes" id="UP000321926">
    <property type="component" value="Unassembled WGS sequence"/>
</dbReference>
<gene>
    <name evidence="1" type="ORF">FVR03_21650</name>
</gene>
<reference evidence="1 2" key="1">
    <citation type="submission" date="2019-08" db="EMBL/GenBank/DDBJ databases">
        <authorList>
            <person name="Shi S."/>
        </authorList>
    </citation>
    <scope>NUCLEOTIDE SEQUENCE [LARGE SCALE GENOMIC DNA]</scope>
    <source>
        <strain evidence="1 2">GY10130</strain>
    </source>
</reference>
<evidence type="ECO:0000313" key="2">
    <source>
        <dbReference type="Proteomes" id="UP000321926"/>
    </source>
</evidence>
<comment type="caution">
    <text evidence="1">The sequence shown here is derived from an EMBL/GenBank/DDBJ whole genome shotgun (WGS) entry which is preliminary data.</text>
</comment>
<dbReference type="AlphaFoldDB" id="A0A5C8IYC7"/>
<sequence>MKLTVKILLSLLIVAAGFGAMSYLLPSACVVEQSIVLATPPDRIFPYLNNPTKWESWSAWSKANDPTLFHMYGGPWAGVGARHSWNGESIGKGQRVFKVEEVPAMLQYEQVLAGESDTTIGFFKLEQLQDSTRLIWQVTTPIGDSPLARYKGAWKKYKSEEEIKKGLTGLKNLLEGSNKKPKSA</sequence>
<name>A0A5C8IYC7_9BACT</name>
<evidence type="ECO:0008006" key="3">
    <source>
        <dbReference type="Google" id="ProtNLM"/>
    </source>
</evidence>
<dbReference type="SUPFAM" id="SSF55961">
    <property type="entry name" value="Bet v1-like"/>
    <property type="match status" value="1"/>
</dbReference>
<dbReference type="Gene3D" id="3.30.530.20">
    <property type="match status" value="1"/>
</dbReference>
<protein>
    <recommendedName>
        <fullName evidence="3">SRPBCC family protein</fullName>
    </recommendedName>
</protein>
<organism evidence="1 2">
    <name type="scientific">Pontibacter qinzhouensis</name>
    <dbReference type="NCBI Taxonomy" id="2603253"/>
    <lineage>
        <taxon>Bacteria</taxon>
        <taxon>Pseudomonadati</taxon>
        <taxon>Bacteroidota</taxon>
        <taxon>Cytophagia</taxon>
        <taxon>Cytophagales</taxon>
        <taxon>Hymenobacteraceae</taxon>
        <taxon>Pontibacter</taxon>
    </lineage>
</organism>
<evidence type="ECO:0000313" key="1">
    <source>
        <dbReference type="EMBL" id="TXK26572.1"/>
    </source>
</evidence>
<dbReference type="RefSeq" id="WP_147923866.1">
    <property type="nucleotide sequence ID" value="NZ_VRTY01000126.1"/>
</dbReference>
<dbReference type="Pfam" id="PF10604">
    <property type="entry name" value="Polyketide_cyc2"/>
    <property type="match status" value="1"/>
</dbReference>
<keyword evidence="2" id="KW-1185">Reference proteome</keyword>
<dbReference type="OrthoDB" id="9807923at2"/>
<dbReference type="InterPro" id="IPR019587">
    <property type="entry name" value="Polyketide_cyclase/dehydratase"/>
</dbReference>
<accession>A0A5C8IYC7</accession>
<dbReference type="InterPro" id="IPR023393">
    <property type="entry name" value="START-like_dom_sf"/>
</dbReference>